<accession>A0A6J7XKZ9</accession>
<evidence type="ECO:0000313" key="8">
    <source>
        <dbReference type="EMBL" id="CAB4220051.1"/>
    </source>
</evidence>
<dbReference type="EMBL" id="LR797496">
    <property type="protein sequence ID" value="CAB4220051.1"/>
    <property type="molecule type" value="Genomic_DNA"/>
</dbReference>
<evidence type="ECO:0000313" key="3">
    <source>
        <dbReference type="EMBL" id="CAB4180634.1"/>
    </source>
</evidence>
<dbReference type="EMBL" id="LR797192">
    <property type="protein sequence ID" value="CAB4192637.1"/>
    <property type="molecule type" value="Genomic_DNA"/>
</dbReference>
<evidence type="ECO:0000313" key="1">
    <source>
        <dbReference type="EMBL" id="CAB4167933.1"/>
    </source>
</evidence>
<dbReference type="EMBL" id="LR796811">
    <property type="protein sequence ID" value="CAB4167933.1"/>
    <property type="molecule type" value="Genomic_DNA"/>
</dbReference>
<reference evidence="9" key="1">
    <citation type="submission" date="2020-05" db="EMBL/GenBank/DDBJ databases">
        <authorList>
            <person name="Chiriac C."/>
            <person name="Salcher M."/>
            <person name="Ghai R."/>
            <person name="Kavagutti S V."/>
        </authorList>
    </citation>
    <scope>NUCLEOTIDE SEQUENCE</scope>
</reference>
<evidence type="ECO:0000313" key="9">
    <source>
        <dbReference type="EMBL" id="CAB5230974.1"/>
    </source>
</evidence>
<evidence type="ECO:0000313" key="7">
    <source>
        <dbReference type="EMBL" id="CAB4217491.1"/>
    </source>
</evidence>
<evidence type="ECO:0000313" key="4">
    <source>
        <dbReference type="EMBL" id="CAB4186353.1"/>
    </source>
</evidence>
<dbReference type="EMBL" id="LR796910">
    <property type="protein sequence ID" value="CAB4173872.1"/>
    <property type="molecule type" value="Genomic_DNA"/>
</dbReference>
<evidence type="ECO:0000313" key="5">
    <source>
        <dbReference type="EMBL" id="CAB4190607.1"/>
    </source>
</evidence>
<sequence length="141" mass="15447">MISSLEVIKKLLSSSSNLLQLAPGGVTIGPASPADQQKGCIAVAEIESPTINRYVHSLQARYTISCVANSLDSSEAIARAVWDYFYGENFFNRKTITQANGVTYLVHFLYLTSGPTFRRQGLNYESLMFAEGMFGIEPVLA</sequence>
<organism evidence="9">
    <name type="scientific">uncultured Caudovirales phage</name>
    <dbReference type="NCBI Taxonomy" id="2100421"/>
    <lineage>
        <taxon>Viruses</taxon>
        <taxon>Duplodnaviria</taxon>
        <taxon>Heunggongvirae</taxon>
        <taxon>Uroviricota</taxon>
        <taxon>Caudoviricetes</taxon>
        <taxon>Peduoviridae</taxon>
        <taxon>Maltschvirus</taxon>
        <taxon>Maltschvirus maltsch</taxon>
    </lineage>
</organism>
<dbReference type="EMBL" id="LR796991">
    <property type="protein sequence ID" value="CAB4180634.1"/>
    <property type="molecule type" value="Genomic_DNA"/>
</dbReference>
<evidence type="ECO:0000313" key="6">
    <source>
        <dbReference type="EMBL" id="CAB4192637.1"/>
    </source>
</evidence>
<dbReference type="EMBL" id="LR797456">
    <property type="protein sequence ID" value="CAB4217491.1"/>
    <property type="molecule type" value="Genomic_DNA"/>
</dbReference>
<dbReference type="EMBL" id="LR797145">
    <property type="protein sequence ID" value="CAB4190607.1"/>
    <property type="molecule type" value="Genomic_DNA"/>
</dbReference>
<gene>
    <name evidence="3" type="ORF">UFOVP1036_67</name>
    <name evidence="4" type="ORF">UFOVP1132_102</name>
    <name evidence="5" type="ORF">UFOVP1190_77</name>
    <name evidence="6" type="ORF">UFOVP1248_51</name>
    <name evidence="7" type="ORF">UFOVP1493_36</name>
    <name evidence="9" type="ORF">UFOVP1584_6</name>
    <name evidence="8" type="ORF">UFOVP1635_59</name>
    <name evidence="1" type="ORF">UFOVP856_74</name>
    <name evidence="2" type="ORF">UFOVP967_14</name>
</gene>
<dbReference type="EMBL" id="LR797088">
    <property type="protein sequence ID" value="CAB4186353.1"/>
    <property type="molecule type" value="Genomic_DNA"/>
</dbReference>
<protein>
    <submittedName>
        <fullName evidence="9">Uncharacterized protein</fullName>
    </submittedName>
</protein>
<evidence type="ECO:0000313" key="2">
    <source>
        <dbReference type="EMBL" id="CAB4173872.1"/>
    </source>
</evidence>
<proteinExistence type="predicted"/>
<dbReference type="EMBL" id="LR798432">
    <property type="protein sequence ID" value="CAB5230974.1"/>
    <property type="molecule type" value="Genomic_DNA"/>
</dbReference>
<name>A0A6J7XKZ9_9CAUD</name>